<dbReference type="EMBL" id="CP044331">
    <property type="protein sequence ID" value="QGM99109.1"/>
    <property type="molecule type" value="Genomic_DNA"/>
</dbReference>
<name>A0A6B8MBY0_9HYPH</name>
<keyword evidence="2" id="KW-1133">Transmembrane helix</keyword>
<accession>A0A6B8MBY0</accession>
<feature type="region of interest" description="Disordered" evidence="1">
    <location>
        <begin position="1"/>
        <end position="33"/>
    </location>
</feature>
<dbReference type="InterPro" id="IPR033456">
    <property type="entry name" value="DUF5132"/>
</dbReference>
<organism evidence="3 4">
    <name type="scientific">Methylocystis parvus</name>
    <dbReference type="NCBI Taxonomy" id="134"/>
    <lineage>
        <taxon>Bacteria</taxon>
        <taxon>Pseudomonadati</taxon>
        <taxon>Pseudomonadota</taxon>
        <taxon>Alphaproteobacteria</taxon>
        <taxon>Hyphomicrobiales</taxon>
        <taxon>Methylocystaceae</taxon>
        <taxon>Methylocystis</taxon>
    </lineage>
</organism>
<feature type="transmembrane region" description="Helical" evidence="2">
    <location>
        <begin position="39"/>
        <end position="72"/>
    </location>
</feature>
<keyword evidence="2" id="KW-0812">Transmembrane</keyword>
<keyword evidence="2" id="KW-0472">Membrane</keyword>
<keyword evidence="4" id="KW-1185">Reference proteome</keyword>
<evidence type="ECO:0000256" key="2">
    <source>
        <dbReference type="SAM" id="Phobius"/>
    </source>
</evidence>
<evidence type="ECO:0000313" key="3">
    <source>
        <dbReference type="EMBL" id="QGM99109.1"/>
    </source>
</evidence>
<sequence length="136" mass="14276">MSGAEHRSDSQGQEHDHEIEAHADHGDEEFTLDDEDKTLLGTVATVGAVGVGVALFEAALLPGVVLGVAAMAAPKVLPRFGAALTPLFKTTVRGVYKLGQKTKEVVAETQEQFQDIVAEVDSEGKGKAAQQPTPKA</sequence>
<gene>
    <name evidence="3" type="ORF">F7D14_17530</name>
</gene>
<dbReference type="AlphaFoldDB" id="A0A6B8MBY0"/>
<dbReference type="Proteomes" id="UP000422569">
    <property type="component" value="Chromosome"/>
</dbReference>
<evidence type="ECO:0000313" key="4">
    <source>
        <dbReference type="Proteomes" id="UP000422569"/>
    </source>
</evidence>
<dbReference type="RefSeq" id="WP_016919276.1">
    <property type="nucleotide sequence ID" value="NZ_CP044331.1"/>
</dbReference>
<dbReference type="Pfam" id="PF17195">
    <property type="entry name" value="DUF5132"/>
    <property type="match status" value="1"/>
</dbReference>
<protein>
    <submittedName>
        <fullName evidence="3">DUF5132 domain-containing protein</fullName>
    </submittedName>
</protein>
<evidence type="ECO:0000256" key="1">
    <source>
        <dbReference type="SAM" id="MobiDB-lite"/>
    </source>
</evidence>
<feature type="compositionally biased region" description="Basic and acidic residues" evidence="1">
    <location>
        <begin position="1"/>
        <end position="25"/>
    </location>
</feature>
<proteinExistence type="predicted"/>
<dbReference type="KEGG" id="mpar:F7D14_17530"/>
<reference evidence="3 4" key="1">
    <citation type="submission" date="2019-09" db="EMBL/GenBank/DDBJ databases">
        <title>Isolation and complete genome sequencing of Methylocystis species.</title>
        <authorList>
            <person name="Rumah B.L."/>
            <person name="Stead C.E."/>
            <person name="Stevens B.C."/>
            <person name="Minton N.P."/>
            <person name="Grosse-Honebrink A."/>
            <person name="Zhang Y."/>
        </authorList>
    </citation>
    <scope>NUCLEOTIDE SEQUENCE [LARGE SCALE GENOMIC DNA]</scope>
    <source>
        <strain evidence="3 4">BRCS2</strain>
    </source>
</reference>